<reference evidence="1" key="1">
    <citation type="journal article" date="2012" name="Nat. Biotechnol.">
        <title>Draft genome sequence of pigeonpea (Cajanus cajan), an orphan legume crop of resource-poor farmers.</title>
        <authorList>
            <person name="Varshney R.K."/>
            <person name="Chen W."/>
            <person name="Li Y."/>
            <person name="Bharti A.K."/>
            <person name="Saxena R.K."/>
            <person name="Schlueter J.A."/>
            <person name="Donoghue M.T."/>
            <person name="Azam S."/>
            <person name="Fan G."/>
            <person name="Whaley A.M."/>
            <person name="Farmer A.D."/>
            <person name="Sheridan J."/>
            <person name="Iwata A."/>
            <person name="Tuteja R."/>
            <person name="Penmetsa R.V."/>
            <person name="Wu W."/>
            <person name="Upadhyaya H.D."/>
            <person name="Yang S.P."/>
            <person name="Shah T."/>
            <person name="Saxena K.B."/>
            <person name="Michael T."/>
            <person name="McCombie W.R."/>
            <person name="Yang B."/>
            <person name="Zhang G."/>
            <person name="Yang H."/>
            <person name="Wang J."/>
            <person name="Spillane C."/>
            <person name="Cook D.R."/>
            <person name="May G.D."/>
            <person name="Xu X."/>
            <person name="Jackson S.A."/>
        </authorList>
    </citation>
    <scope>NUCLEOTIDE SEQUENCE [LARGE SCALE GENOMIC DNA]</scope>
</reference>
<feature type="non-terminal residue" evidence="1">
    <location>
        <position position="1"/>
    </location>
</feature>
<proteinExistence type="predicted"/>
<dbReference type="InterPro" id="IPR036691">
    <property type="entry name" value="Endo/exonu/phosph_ase_sf"/>
</dbReference>
<evidence type="ECO:0000313" key="1">
    <source>
        <dbReference type="EMBL" id="KYP50679.1"/>
    </source>
</evidence>
<evidence type="ECO:0000313" key="2">
    <source>
        <dbReference type="Proteomes" id="UP000075243"/>
    </source>
</evidence>
<dbReference type="Gramene" id="C.cajan_27096.t">
    <property type="protein sequence ID" value="C.cajan_27096.t.cds1"/>
    <property type="gene ID" value="C.cajan_27096"/>
</dbReference>
<gene>
    <name evidence="1" type="ORF">KK1_027496</name>
</gene>
<organism evidence="1 2">
    <name type="scientific">Cajanus cajan</name>
    <name type="common">Pigeon pea</name>
    <name type="synonym">Cajanus indicus</name>
    <dbReference type="NCBI Taxonomy" id="3821"/>
    <lineage>
        <taxon>Eukaryota</taxon>
        <taxon>Viridiplantae</taxon>
        <taxon>Streptophyta</taxon>
        <taxon>Embryophyta</taxon>
        <taxon>Tracheophyta</taxon>
        <taxon>Spermatophyta</taxon>
        <taxon>Magnoliopsida</taxon>
        <taxon>eudicotyledons</taxon>
        <taxon>Gunneridae</taxon>
        <taxon>Pentapetalae</taxon>
        <taxon>rosids</taxon>
        <taxon>fabids</taxon>
        <taxon>Fabales</taxon>
        <taxon>Fabaceae</taxon>
        <taxon>Papilionoideae</taxon>
        <taxon>50 kb inversion clade</taxon>
        <taxon>NPAAA clade</taxon>
        <taxon>indigoferoid/millettioid clade</taxon>
        <taxon>Phaseoleae</taxon>
        <taxon>Cajanus</taxon>
    </lineage>
</organism>
<protein>
    <submittedName>
        <fullName evidence="1">Uncharacterized protein</fullName>
    </submittedName>
</protein>
<dbReference type="Proteomes" id="UP000075243">
    <property type="component" value="Unassembled WGS sequence"/>
</dbReference>
<dbReference type="Gene3D" id="3.60.10.10">
    <property type="entry name" value="Endonuclease/exonuclease/phosphatase"/>
    <property type="match status" value="1"/>
</dbReference>
<dbReference type="EMBL" id="KQ483450">
    <property type="protein sequence ID" value="KYP50679.1"/>
    <property type="molecule type" value="Genomic_DNA"/>
</dbReference>
<keyword evidence="2" id="KW-1185">Reference proteome</keyword>
<accession>A0A151S7C3</accession>
<sequence length="106" mass="12427">NIYASFLREERKRIWSGLKELKVNCIFHNWCILGGFNSVRCVSERVSIRGGEGGGEKYREFNEFLNEMEVVDIPMVRRKFTWYKPCEKKEVDSTKLLQQEGGLTFA</sequence>
<dbReference type="AlphaFoldDB" id="A0A151S7C3"/>
<name>A0A151S7C3_CAJCA</name>